<dbReference type="PANTHER" id="PTHR43085:SF1">
    <property type="entry name" value="PSEUDOURIDINE KINASE-RELATED"/>
    <property type="match status" value="1"/>
</dbReference>
<gene>
    <name evidence="7" type="ORF">LCGC14_0240400</name>
</gene>
<reference evidence="7" key="1">
    <citation type="journal article" date="2015" name="Nature">
        <title>Complex archaea that bridge the gap between prokaryotes and eukaryotes.</title>
        <authorList>
            <person name="Spang A."/>
            <person name="Saw J.H."/>
            <person name="Jorgensen S.L."/>
            <person name="Zaremba-Niedzwiedzka K."/>
            <person name="Martijn J."/>
            <person name="Lind A.E."/>
            <person name="van Eijk R."/>
            <person name="Schleper C."/>
            <person name="Guy L."/>
            <person name="Ettema T.J."/>
        </authorList>
    </citation>
    <scope>NUCLEOTIDE SEQUENCE</scope>
</reference>
<dbReference type="InterPro" id="IPR011611">
    <property type="entry name" value="PfkB_dom"/>
</dbReference>
<dbReference type="Gene3D" id="3.40.1190.20">
    <property type="match status" value="1"/>
</dbReference>
<evidence type="ECO:0000256" key="4">
    <source>
        <dbReference type="ARBA" id="ARBA00022777"/>
    </source>
</evidence>
<dbReference type="AlphaFoldDB" id="A0A0F9UC33"/>
<evidence type="ECO:0000256" key="2">
    <source>
        <dbReference type="ARBA" id="ARBA00022679"/>
    </source>
</evidence>
<keyword evidence="4" id="KW-0418">Kinase</keyword>
<accession>A0A0F9UC33</accession>
<comment type="caution">
    <text evidence="7">The sequence shown here is derived from an EMBL/GenBank/DDBJ whole genome shotgun (WGS) entry which is preliminary data.</text>
</comment>
<feature type="domain" description="Carbohydrate kinase PfkB" evidence="6">
    <location>
        <begin position="1"/>
        <end position="313"/>
    </location>
</feature>
<dbReference type="InterPro" id="IPR050306">
    <property type="entry name" value="PfkB_Carbo_kinase"/>
</dbReference>
<name>A0A0F9UC33_9ZZZZ</name>
<dbReference type="PANTHER" id="PTHR43085">
    <property type="entry name" value="HEXOKINASE FAMILY MEMBER"/>
    <property type="match status" value="1"/>
</dbReference>
<comment type="similarity">
    <text evidence="1">Belongs to the carbohydrate kinase PfkB family.</text>
</comment>
<protein>
    <recommendedName>
        <fullName evidence="6">Carbohydrate kinase PfkB domain-containing protein</fullName>
    </recommendedName>
</protein>
<evidence type="ECO:0000313" key="7">
    <source>
        <dbReference type="EMBL" id="KKN89224.1"/>
    </source>
</evidence>
<dbReference type="Pfam" id="PF00294">
    <property type="entry name" value="PfkB"/>
    <property type="match status" value="1"/>
</dbReference>
<evidence type="ECO:0000256" key="3">
    <source>
        <dbReference type="ARBA" id="ARBA00022741"/>
    </source>
</evidence>
<dbReference type="InterPro" id="IPR029056">
    <property type="entry name" value="Ribokinase-like"/>
</dbReference>
<keyword evidence="3" id="KW-0547">Nucleotide-binding</keyword>
<organism evidence="7">
    <name type="scientific">marine sediment metagenome</name>
    <dbReference type="NCBI Taxonomy" id="412755"/>
    <lineage>
        <taxon>unclassified sequences</taxon>
        <taxon>metagenomes</taxon>
        <taxon>ecological metagenomes</taxon>
    </lineage>
</organism>
<dbReference type="CDD" id="cd01167">
    <property type="entry name" value="bac_FRK"/>
    <property type="match status" value="1"/>
</dbReference>
<keyword evidence="2" id="KW-0808">Transferase</keyword>
<proteinExistence type="inferred from homology"/>
<dbReference type="SUPFAM" id="SSF53613">
    <property type="entry name" value="Ribokinase-like"/>
    <property type="match status" value="1"/>
</dbReference>
<dbReference type="GO" id="GO:0016301">
    <property type="term" value="F:kinase activity"/>
    <property type="evidence" value="ECO:0007669"/>
    <property type="project" value="UniProtKB-KW"/>
</dbReference>
<sequence length="325" mass="35972">MKHTICFGEVLVDLLSNKLSQNSNEHEAFTKFAGGAPANVSVAIAKLGGNAYFAGMLSTDSFGDFLHNALKEQGVKTDFMRFTNQAKTALAFVSLDNDSDRTFEFYRDKTADLHFSNNDFSREWFEQCDIFHICSNTLTDKNIRNTTAYGVKFAKQNNSIVSFDINLRLNLWPSDANPREHILPLLKDCSIIKASKEELEYLAGEQSSDDFIAQTLSNGCELFVVTDAGNPMHWYTKNAKQTLHPKKVTMVDATAAGDAFVGGLLYQLGLQNLTPNSFSELCNTPETLTTIFEFASLCGAHAASYKGAFTSLPNEKSLNDFRSAL</sequence>
<evidence type="ECO:0000259" key="6">
    <source>
        <dbReference type="Pfam" id="PF00294"/>
    </source>
</evidence>
<evidence type="ECO:0000256" key="5">
    <source>
        <dbReference type="ARBA" id="ARBA00022840"/>
    </source>
</evidence>
<evidence type="ECO:0000256" key="1">
    <source>
        <dbReference type="ARBA" id="ARBA00010688"/>
    </source>
</evidence>
<dbReference type="EMBL" id="LAZR01000121">
    <property type="protein sequence ID" value="KKN89224.1"/>
    <property type="molecule type" value="Genomic_DNA"/>
</dbReference>
<dbReference type="GO" id="GO:0005524">
    <property type="term" value="F:ATP binding"/>
    <property type="evidence" value="ECO:0007669"/>
    <property type="project" value="UniProtKB-KW"/>
</dbReference>
<keyword evidence="5" id="KW-0067">ATP-binding</keyword>